<dbReference type="RefSeq" id="WP_386145396.1">
    <property type="nucleotide sequence ID" value="NZ_BAAAXD010000005.1"/>
</dbReference>
<dbReference type="SUPFAM" id="SSF53254">
    <property type="entry name" value="Phosphoglycerate mutase-like"/>
    <property type="match status" value="1"/>
</dbReference>
<dbReference type="Proteomes" id="UP001589710">
    <property type="component" value="Unassembled WGS sequence"/>
</dbReference>
<comment type="caution">
    <text evidence="2">The sequence shown here is derived from an EMBL/GenBank/DDBJ whole genome shotgun (WGS) entry which is preliminary data.</text>
</comment>
<feature type="compositionally biased region" description="Basic and acidic residues" evidence="1">
    <location>
        <begin position="23"/>
        <end position="38"/>
    </location>
</feature>
<keyword evidence="3" id="KW-1185">Reference proteome</keyword>
<accession>A0ABV5RNT3</accession>
<evidence type="ECO:0000256" key="1">
    <source>
        <dbReference type="SAM" id="MobiDB-lite"/>
    </source>
</evidence>
<proteinExistence type="predicted"/>
<gene>
    <name evidence="2" type="ORF">ACFFTL_46780</name>
</gene>
<organism evidence="2 3">
    <name type="scientific">Streptomyces yanii</name>
    <dbReference type="NCBI Taxonomy" id="78510"/>
    <lineage>
        <taxon>Bacteria</taxon>
        <taxon>Bacillati</taxon>
        <taxon>Actinomycetota</taxon>
        <taxon>Actinomycetes</taxon>
        <taxon>Kitasatosporales</taxon>
        <taxon>Streptomycetaceae</taxon>
        <taxon>Streptomyces</taxon>
    </lineage>
</organism>
<dbReference type="Gene3D" id="3.40.50.1240">
    <property type="entry name" value="Phosphoglycerate mutase-like"/>
    <property type="match status" value="1"/>
</dbReference>
<evidence type="ECO:0008006" key="4">
    <source>
        <dbReference type="Google" id="ProtNLM"/>
    </source>
</evidence>
<dbReference type="EMBL" id="JBHMCG010000224">
    <property type="protein sequence ID" value="MFB9579559.1"/>
    <property type="molecule type" value="Genomic_DNA"/>
</dbReference>
<name>A0ABV5RNT3_9ACTN</name>
<feature type="region of interest" description="Disordered" evidence="1">
    <location>
        <begin position="23"/>
        <end position="46"/>
    </location>
</feature>
<protein>
    <recommendedName>
        <fullName evidence="4">Histidine phosphatase family protein</fullName>
    </recommendedName>
</protein>
<dbReference type="InterPro" id="IPR029033">
    <property type="entry name" value="His_PPase_superfam"/>
</dbReference>
<reference evidence="2 3" key="1">
    <citation type="submission" date="2024-09" db="EMBL/GenBank/DDBJ databases">
        <authorList>
            <person name="Sun Q."/>
            <person name="Mori K."/>
        </authorList>
    </citation>
    <scope>NUCLEOTIDE SEQUENCE [LARGE SCALE GENOMIC DNA]</scope>
    <source>
        <strain evidence="2 3">JCM 3331</strain>
    </source>
</reference>
<evidence type="ECO:0000313" key="2">
    <source>
        <dbReference type="EMBL" id="MFB9579559.1"/>
    </source>
</evidence>
<sequence>MTSGDSRCLVVLRHAKSAWLDDVADHERPLAPRGRRDAPAAGPWLR</sequence>
<evidence type="ECO:0000313" key="3">
    <source>
        <dbReference type="Proteomes" id="UP001589710"/>
    </source>
</evidence>